<evidence type="ECO:0000256" key="4">
    <source>
        <dbReference type="ARBA" id="ARBA00022694"/>
    </source>
</evidence>
<reference evidence="12 13" key="1">
    <citation type="submission" date="2016-10" db="EMBL/GenBank/DDBJ databases">
        <authorList>
            <person name="de Groot N.N."/>
        </authorList>
    </citation>
    <scope>NUCLEOTIDE SEQUENCE [LARGE SCALE GENOMIC DNA]</scope>
    <source>
        <strain evidence="12 13">BH539</strain>
    </source>
</reference>
<organism evidence="12 13">
    <name type="scientific">Onishia taeanensis</name>
    <dbReference type="NCBI Taxonomy" id="284577"/>
    <lineage>
        <taxon>Bacteria</taxon>
        <taxon>Pseudomonadati</taxon>
        <taxon>Pseudomonadota</taxon>
        <taxon>Gammaproteobacteria</taxon>
        <taxon>Oceanospirillales</taxon>
        <taxon>Halomonadaceae</taxon>
        <taxon>Onishia</taxon>
    </lineage>
</organism>
<dbReference type="Gene3D" id="1.20.120.890">
    <property type="entry name" value="tRNA(Met) cytidine acetyltransferase, tail domain"/>
    <property type="match status" value="1"/>
</dbReference>
<name>A0A1G7UVZ5_9GAMM</name>
<dbReference type="RefSeq" id="WP_245696532.1">
    <property type="nucleotide sequence ID" value="NZ_FNCI01000017.1"/>
</dbReference>
<keyword evidence="13" id="KW-1185">Reference proteome</keyword>
<feature type="compositionally biased region" description="Basic and acidic residues" evidence="10">
    <location>
        <begin position="448"/>
        <end position="463"/>
    </location>
</feature>
<dbReference type="Proteomes" id="UP000198641">
    <property type="component" value="Unassembled WGS sequence"/>
</dbReference>
<keyword evidence="6 9" id="KW-0067">ATP-binding</keyword>
<evidence type="ECO:0000256" key="9">
    <source>
        <dbReference type="HAMAP-Rule" id="MF_01886"/>
    </source>
</evidence>
<evidence type="ECO:0000256" key="10">
    <source>
        <dbReference type="SAM" id="MobiDB-lite"/>
    </source>
</evidence>
<dbReference type="Pfam" id="PF13718">
    <property type="entry name" value="GNAT_acetyltr_2"/>
    <property type="match status" value="1"/>
</dbReference>
<dbReference type="GO" id="GO:0051391">
    <property type="term" value="P:tRNA acetylation"/>
    <property type="evidence" value="ECO:0007669"/>
    <property type="project" value="UniProtKB-UniRule"/>
</dbReference>
<dbReference type="Pfam" id="PF08351">
    <property type="entry name" value="TmcA_N"/>
    <property type="match status" value="1"/>
</dbReference>
<dbReference type="GO" id="GO:0005524">
    <property type="term" value="F:ATP binding"/>
    <property type="evidence" value="ECO:0007669"/>
    <property type="project" value="UniProtKB-UniRule"/>
</dbReference>
<evidence type="ECO:0000313" key="12">
    <source>
        <dbReference type="EMBL" id="SDG51722.1"/>
    </source>
</evidence>
<sequence>MEVDCVERIQGWPRDGACRMLFAMTIPLDISDSMTPIDPPSHEAFAALLGHLAARRHRGLLWIAAPQALAVSRALSLWQAAGWAKPLWLGTPQASLEAASIDPLPAAKARTRLGGEHDLAVIDAVSAQAGFDPEAFGAVSGTLRAGGLLVLLTPPDWGARPDGDYVRLAEHPYHAEELSSRYLARLARLLAASPEVAIWPPEGHLHLAEPLAEAITVWSAPGASSGDNSQALPEDADCATADQARAVERLVRLKRRRPLVLTADRGRGKSAALGIACARLLAAGETQILVTAPRPAAVEALFERLAVLCPSGRRQANVFSLGPSEAPGEAADSPSVRFVAPDALVEMALAGEQGGAGALLLVDEAAAIPAPLLSRMLAAFPRIAFATTVHGYEGSGRGFALRFREHLDRQTPGWQGLHLATPIRWAADDPLERLTDRLLMLDAEPDEATSKAEPDEAEPKAEPGELDQQVETDVNSTAAAELSVVECCRNVLAADEPRLRALFGLLVQAHYRTQPSDLRRLLDGPGGRVVCLGEALPRAVALTVDEGGFAPDLAEQVARGERRPRGHLLAQSLAAHAGSREALTSRIRRVMRIAVAPDARRLGHGRALLAAELAKASEQGIDVFGASFGAEAGLVSFWQQSGFRAVRLGLTREASSGEHALMVARATSARGDKLLTELAAGFQALLPSLLAFELKELDPALAASLLAEGPADELDDAMLRDIDDVAHGHRAPALARPALQALVRRGLALQHQGGDAVSSDEEAWLLVAVLFQGRDSAWLARRLGLPGRRQVESRLRQTLGRWRLLFALPKAD</sequence>
<dbReference type="PROSITE" id="PS51186">
    <property type="entry name" value="GNAT"/>
    <property type="match status" value="1"/>
</dbReference>
<dbReference type="InterPro" id="IPR024914">
    <property type="entry name" value="tRNA_acetyltr_TmcA"/>
</dbReference>
<proteinExistence type="inferred from homology"/>
<dbReference type="Gene3D" id="3.40.50.11040">
    <property type="match status" value="1"/>
</dbReference>
<dbReference type="SUPFAM" id="SSF52540">
    <property type="entry name" value="P-loop containing nucleoside triphosphate hydrolases"/>
    <property type="match status" value="1"/>
</dbReference>
<dbReference type="GO" id="GO:0000049">
    <property type="term" value="F:tRNA binding"/>
    <property type="evidence" value="ECO:0007669"/>
    <property type="project" value="UniProtKB-UniRule"/>
</dbReference>
<dbReference type="InterPro" id="IPR016181">
    <property type="entry name" value="Acyl_CoA_acyltransferase"/>
</dbReference>
<dbReference type="EMBL" id="FNCI01000017">
    <property type="protein sequence ID" value="SDG51722.1"/>
    <property type="molecule type" value="Genomic_DNA"/>
</dbReference>
<keyword evidence="2 9" id="KW-0820">tRNA-binding</keyword>
<evidence type="ECO:0000313" key="13">
    <source>
        <dbReference type="Proteomes" id="UP000198641"/>
    </source>
</evidence>
<dbReference type="GO" id="GO:0051392">
    <property type="term" value="F:tRNA cytidine N4-acetyltransferase activity"/>
    <property type="evidence" value="ECO:0007669"/>
    <property type="project" value="UniProtKB-UniRule"/>
</dbReference>
<keyword evidence="5 9" id="KW-0547">Nucleotide-binding</keyword>
<gene>
    <name evidence="9" type="primary">tmcA</name>
    <name evidence="12" type="ORF">SAMN05216571_11716</name>
</gene>
<accession>A0A1G7UVZ5</accession>
<feature type="binding site" evidence="9">
    <location>
        <position position="243"/>
    </location>
    <ligand>
        <name>ATP</name>
        <dbReference type="ChEBI" id="CHEBI:30616"/>
    </ligand>
</feature>
<dbReference type="EC" id="2.3.1.193" evidence="9"/>
<comment type="function">
    <text evidence="9">Catalyzes the formation of N(4)-acetylcytidine (ac(4)C) at the wobble position of tRNA(Met), by using acetyl-CoA as an acetyl donor and ATP (or GTP).</text>
</comment>
<dbReference type="SUPFAM" id="SSF55729">
    <property type="entry name" value="Acyl-CoA N-acyltransferases (Nat)"/>
    <property type="match status" value="1"/>
</dbReference>
<dbReference type="AlphaFoldDB" id="A0A1G7UVZ5"/>
<comment type="similarity">
    <text evidence="9">Belongs to the TmcA family.</text>
</comment>
<dbReference type="Pfam" id="PF05127">
    <property type="entry name" value="NAT10_TcmA_helicase"/>
    <property type="match status" value="1"/>
</dbReference>
<dbReference type="GO" id="GO:1990883">
    <property type="term" value="F:18S rRNA cytidine N-acetyltransferase activity"/>
    <property type="evidence" value="ECO:0007669"/>
    <property type="project" value="TreeGrafter"/>
</dbReference>
<keyword evidence="4 9" id="KW-0819">tRNA processing</keyword>
<dbReference type="InterPro" id="IPR013562">
    <property type="entry name" value="TmcA/NAT10_N"/>
</dbReference>
<evidence type="ECO:0000256" key="7">
    <source>
        <dbReference type="ARBA" id="ARBA00022884"/>
    </source>
</evidence>
<evidence type="ECO:0000256" key="8">
    <source>
        <dbReference type="ARBA" id="ARBA00023315"/>
    </source>
</evidence>
<dbReference type="Gene3D" id="3.40.50.300">
    <property type="entry name" value="P-loop containing nucleotide triphosphate hydrolases"/>
    <property type="match status" value="1"/>
</dbReference>
<comment type="subcellular location">
    <subcellularLocation>
        <location evidence="9">Cytoplasm</location>
    </subcellularLocation>
</comment>
<feature type="binding site" evidence="9">
    <location>
        <begin position="593"/>
        <end position="595"/>
    </location>
    <ligand>
        <name>acetyl-CoA</name>
        <dbReference type="ChEBI" id="CHEBI:57288"/>
    </ligand>
</feature>
<keyword evidence="7 9" id="KW-0694">RNA-binding</keyword>
<dbReference type="PANTHER" id="PTHR10925:SF5">
    <property type="entry name" value="RNA CYTIDINE ACETYLTRANSFERASE"/>
    <property type="match status" value="1"/>
</dbReference>
<evidence type="ECO:0000256" key="6">
    <source>
        <dbReference type="ARBA" id="ARBA00022840"/>
    </source>
</evidence>
<dbReference type="InterPro" id="IPR032672">
    <property type="entry name" value="TmcA/NAT10/Kre33"/>
</dbReference>
<dbReference type="HAMAP" id="MF_01886">
    <property type="entry name" value="tRNA_acetyltr_TmcA"/>
    <property type="match status" value="1"/>
</dbReference>
<evidence type="ECO:0000256" key="1">
    <source>
        <dbReference type="ARBA" id="ARBA00022490"/>
    </source>
</evidence>
<evidence type="ECO:0000256" key="5">
    <source>
        <dbReference type="ARBA" id="ARBA00022741"/>
    </source>
</evidence>
<keyword evidence="1 9" id="KW-0963">Cytoplasm</keyword>
<dbReference type="InterPro" id="IPR000182">
    <property type="entry name" value="GNAT_dom"/>
</dbReference>
<feature type="domain" description="N-acetyltransferase" evidence="11">
    <location>
        <begin position="527"/>
        <end position="667"/>
    </location>
</feature>
<evidence type="ECO:0000256" key="3">
    <source>
        <dbReference type="ARBA" id="ARBA00022679"/>
    </source>
</evidence>
<comment type="caution">
    <text evidence="9">Lacks conserved residue(s) required for the propagation of feature annotation.</text>
</comment>
<dbReference type="Gene3D" id="3.40.630.30">
    <property type="match status" value="1"/>
</dbReference>
<keyword evidence="3 9" id="KW-0808">Transferase</keyword>
<dbReference type="InterPro" id="IPR038321">
    <property type="entry name" value="TmcA_C_sf"/>
</dbReference>
<keyword evidence="8 9" id="KW-0012">Acyltransferase</keyword>
<dbReference type="STRING" id="284577.SAMN05216571_11716"/>
<dbReference type="PANTHER" id="PTHR10925">
    <property type="entry name" value="N-ACETYLTRANSFERASE 10"/>
    <property type="match status" value="1"/>
</dbReference>
<protein>
    <recommendedName>
        <fullName evidence="9">tRNA(Met) cytidine acetyltransferase TmcA</fullName>
        <ecNumber evidence="9">2.3.1.193</ecNumber>
    </recommendedName>
</protein>
<dbReference type="GO" id="GO:0005737">
    <property type="term" value="C:cytoplasm"/>
    <property type="evidence" value="ECO:0007669"/>
    <property type="project" value="UniProtKB-SubCell"/>
</dbReference>
<dbReference type="GO" id="GO:0002101">
    <property type="term" value="P:tRNA wobble cytosine modification"/>
    <property type="evidence" value="ECO:0007669"/>
    <property type="project" value="UniProtKB-UniRule"/>
</dbReference>
<dbReference type="InterPro" id="IPR007807">
    <property type="entry name" value="TcmA/NAT10_helicase"/>
</dbReference>
<dbReference type="InterPro" id="IPR027417">
    <property type="entry name" value="P-loop_NTPase"/>
</dbReference>
<dbReference type="GO" id="GO:1904812">
    <property type="term" value="P:rRNA acetylation involved in maturation of SSU-rRNA"/>
    <property type="evidence" value="ECO:0007669"/>
    <property type="project" value="TreeGrafter"/>
</dbReference>
<evidence type="ECO:0000259" key="11">
    <source>
        <dbReference type="PROSITE" id="PS51186"/>
    </source>
</evidence>
<feature type="binding site" evidence="9">
    <location>
        <position position="424"/>
    </location>
    <ligand>
        <name>ATP</name>
        <dbReference type="ChEBI" id="CHEBI:30616"/>
    </ligand>
</feature>
<evidence type="ECO:0000256" key="2">
    <source>
        <dbReference type="ARBA" id="ARBA00022555"/>
    </source>
</evidence>
<feature type="region of interest" description="Disordered" evidence="10">
    <location>
        <begin position="445"/>
        <end position="470"/>
    </location>
</feature>
<comment type="catalytic activity">
    <reaction evidence="9">
        <text>cytidine(34) in elongator tRNA(Met) + acetyl-CoA + ATP + H2O = N(4)-acetylcytidine(34) in elongator tRNA(Met) + ADP + phosphate + CoA + H(+)</text>
        <dbReference type="Rhea" id="RHEA:43788"/>
        <dbReference type="Rhea" id="RHEA-COMP:10693"/>
        <dbReference type="Rhea" id="RHEA-COMP:10694"/>
        <dbReference type="ChEBI" id="CHEBI:15377"/>
        <dbReference type="ChEBI" id="CHEBI:15378"/>
        <dbReference type="ChEBI" id="CHEBI:30616"/>
        <dbReference type="ChEBI" id="CHEBI:43474"/>
        <dbReference type="ChEBI" id="CHEBI:57287"/>
        <dbReference type="ChEBI" id="CHEBI:57288"/>
        <dbReference type="ChEBI" id="CHEBI:74900"/>
        <dbReference type="ChEBI" id="CHEBI:82748"/>
        <dbReference type="ChEBI" id="CHEBI:456216"/>
        <dbReference type="EC" id="2.3.1.193"/>
    </reaction>
</comment>